<proteinExistence type="predicted"/>
<feature type="compositionally biased region" description="Polar residues" evidence="1">
    <location>
        <begin position="73"/>
        <end position="86"/>
    </location>
</feature>
<feature type="compositionally biased region" description="Basic residues" evidence="1">
    <location>
        <begin position="51"/>
        <end position="60"/>
    </location>
</feature>
<dbReference type="OrthoDB" id="3056146at2759"/>
<evidence type="ECO:0000256" key="1">
    <source>
        <dbReference type="SAM" id="MobiDB-lite"/>
    </source>
</evidence>
<dbReference type="AlphaFoldDB" id="J0DB69"/>
<feature type="region of interest" description="Disordered" evidence="1">
    <location>
        <begin position="512"/>
        <end position="562"/>
    </location>
</feature>
<name>J0DB69_AURST</name>
<feature type="region of interest" description="Disordered" evidence="1">
    <location>
        <begin position="46"/>
        <end position="192"/>
    </location>
</feature>
<feature type="domain" description="DUF6532" evidence="2">
    <location>
        <begin position="275"/>
        <end position="478"/>
    </location>
</feature>
<evidence type="ECO:0000313" key="4">
    <source>
        <dbReference type="Proteomes" id="UP000006514"/>
    </source>
</evidence>
<keyword evidence="4" id="KW-1185">Reference proteome</keyword>
<feature type="compositionally biased region" description="Low complexity" evidence="1">
    <location>
        <begin position="518"/>
        <end position="531"/>
    </location>
</feature>
<accession>J0DB69</accession>
<reference evidence="4" key="1">
    <citation type="journal article" date="2012" name="Science">
        <title>The Paleozoic origin of enzymatic lignin decomposition reconstructed from 31 fungal genomes.</title>
        <authorList>
            <person name="Floudas D."/>
            <person name="Binder M."/>
            <person name="Riley R."/>
            <person name="Barry K."/>
            <person name="Blanchette R.A."/>
            <person name="Henrissat B."/>
            <person name="Martinez A.T."/>
            <person name="Otillar R."/>
            <person name="Spatafora J.W."/>
            <person name="Yadav J.S."/>
            <person name="Aerts A."/>
            <person name="Benoit I."/>
            <person name="Boyd A."/>
            <person name="Carlson A."/>
            <person name="Copeland A."/>
            <person name="Coutinho P.M."/>
            <person name="de Vries R.P."/>
            <person name="Ferreira P."/>
            <person name="Findley K."/>
            <person name="Foster B."/>
            <person name="Gaskell J."/>
            <person name="Glotzer D."/>
            <person name="Gorecki P."/>
            <person name="Heitman J."/>
            <person name="Hesse C."/>
            <person name="Hori C."/>
            <person name="Igarashi K."/>
            <person name="Jurgens J.A."/>
            <person name="Kallen N."/>
            <person name="Kersten P."/>
            <person name="Kohler A."/>
            <person name="Kuees U."/>
            <person name="Kumar T.K.A."/>
            <person name="Kuo A."/>
            <person name="LaButti K."/>
            <person name="Larrondo L.F."/>
            <person name="Lindquist E."/>
            <person name="Ling A."/>
            <person name="Lombard V."/>
            <person name="Lucas S."/>
            <person name="Lundell T."/>
            <person name="Martin R."/>
            <person name="McLaughlin D.J."/>
            <person name="Morgenstern I."/>
            <person name="Morin E."/>
            <person name="Murat C."/>
            <person name="Nagy L.G."/>
            <person name="Nolan M."/>
            <person name="Ohm R.A."/>
            <person name="Patyshakuliyeva A."/>
            <person name="Rokas A."/>
            <person name="Ruiz-Duenas F.J."/>
            <person name="Sabat G."/>
            <person name="Salamov A."/>
            <person name="Samejima M."/>
            <person name="Schmutz J."/>
            <person name="Slot J.C."/>
            <person name="St John F."/>
            <person name="Stenlid J."/>
            <person name="Sun H."/>
            <person name="Sun S."/>
            <person name="Syed K."/>
            <person name="Tsang A."/>
            <person name="Wiebenga A."/>
            <person name="Young D."/>
            <person name="Pisabarro A."/>
            <person name="Eastwood D.C."/>
            <person name="Martin F."/>
            <person name="Cullen D."/>
            <person name="Grigoriev I.V."/>
            <person name="Hibbett D.S."/>
        </authorList>
    </citation>
    <scope>NUCLEOTIDE SEQUENCE [LARGE SCALE GENOMIC DNA]</scope>
    <source>
        <strain evidence="4">TFB10046</strain>
    </source>
</reference>
<evidence type="ECO:0000259" key="2">
    <source>
        <dbReference type="Pfam" id="PF20149"/>
    </source>
</evidence>
<feature type="compositionally biased region" description="Acidic residues" evidence="1">
    <location>
        <begin position="222"/>
        <end position="233"/>
    </location>
</feature>
<dbReference type="EMBL" id="JH687836">
    <property type="protein sequence ID" value="EJD37745.1"/>
    <property type="molecule type" value="Genomic_DNA"/>
</dbReference>
<dbReference type="KEGG" id="adl:AURDEDRAFT_173254"/>
<feature type="compositionally biased region" description="Low complexity" evidence="1">
    <location>
        <begin position="165"/>
        <end position="181"/>
    </location>
</feature>
<evidence type="ECO:0000313" key="3">
    <source>
        <dbReference type="EMBL" id="EJD37745.1"/>
    </source>
</evidence>
<feature type="region of interest" description="Disordered" evidence="1">
    <location>
        <begin position="207"/>
        <end position="261"/>
    </location>
</feature>
<organism evidence="3 4">
    <name type="scientific">Auricularia subglabra (strain TFB-10046 / SS5)</name>
    <name type="common">White-rot fungus</name>
    <name type="synonym">Auricularia delicata (strain TFB10046)</name>
    <dbReference type="NCBI Taxonomy" id="717982"/>
    <lineage>
        <taxon>Eukaryota</taxon>
        <taxon>Fungi</taxon>
        <taxon>Dikarya</taxon>
        <taxon>Basidiomycota</taxon>
        <taxon>Agaricomycotina</taxon>
        <taxon>Agaricomycetes</taxon>
        <taxon>Auriculariales</taxon>
        <taxon>Auriculariaceae</taxon>
        <taxon>Auricularia</taxon>
    </lineage>
</organism>
<feature type="compositionally biased region" description="Polar residues" evidence="1">
    <location>
        <begin position="100"/>
        <end position="109"/>
    </location>
</feature>
<dbReference type="InterPro" id="IPR045341">
    <property type="entry name" value="DUF6532"/>
</dbReference>
<dbReference type="OMA" id="CTINAFP"/>
<dbReference type="InParanoid" id="J0DB69"/>
<feature type="region of interest" description="Disordered" evidence="1">
    <location>
        <begin position="1"/>
        <end position="34"/>
    </location>
</feature>
<dbReference type="Proteomes" id="UP000006514">
    <property type="component" value="Unassembled WGS sequence"/>
</dbReference>
<sequence length="633" mass="69128">MATRRGGNPVKGKSSARTAQKQKPKTADEISLEDAEETIRQLKSRIDKAKKLGQQKKKQASRQAEADAEQEYQRQTQARDSSSAGASTPVPQPAPKAPSNRLQSSTSHGARSRASDDDAYSVSFDDPEDDFVPEVRPVDTENDLSTSPGTLRRSKRKNAAESDGEAASADEPSIAKTTAPAAKKRKGAGAAMVEVADTAAPLRRTLASRKHAAPTASQPGDQLDESDEEEEGEGERTIGEHTPYKRKINESDEKKPRLKDLSPTSKKIAKILRNDFTILVCTINAFPDDDAANDMVDELFVEATSAAVDGSKIARRVERYAADSEYQTDIQLVGQNVDAGFRGRVVATAQPLVDQKYGFENDTSTAEARKANAGALTKKGAFAHRDWKTRKGYLLNPLLWRLLAKHFLAKRGKSRKALIQPGHNMTLFKEMRNELIAFLLTAIHCAIDGWSSGTFAKAEFSKTDYETKYKAHLSTIKTVAEGNPDYMAKVRGLIWDEACKIAGLSASISVEEDAGGETPTSVNPSVSSSPSHQLRGVAVAPVDDTDRMRRTHTSSSASYYNRDGRTEYGRLSDCAVERRLEEGGLEQREGHLLQPLGEQLAPLVGELQELAKEELAPLVEELQELAEELAPLE</sequence>
<protein>
    <recommendedName>
        <fullName evidence="2">DUF6532 domain-containing protein</fullName>
    </recommendedName>
</protein>
<gene>
    <name evidence="3" type="ORF">AURDEDRAFT_173254</name>
</gene>
<dbReference type="Pfam" id="PF20149">
    <property type="entry name" value="DUF6532"/>
    <property type="match status" value="1"/>
</dbReference>
<feature type="compositionally biased region" description="Basic and acidic residues" evidence="1">
    <location>
        <begin position="234"/>
        <end position="260"/>
    </location>
</feature>